<reference evidence="9 10" key="1">
    <citation type="submission" date="2016-10" db="EMBL/GenBank/DDBJ databases">
        <authorList>
            <person name="de Groot N.N."/>
        </authorList>
    </citation>
    <scope>NUCLEOTIDE SEQUENCE [LARGE SCALE GENOMIC DNA]</scope>
    <source>
        <strain evidence="9 10">DSM 14045</strain>
    </source>
</reference>
<dbReference type="PANTHER" id="PTHR34390">
    <property type="entry name" value="UPF0442 PROTEIN YJJB-RELATED"/>
    <property type="match status" value="1"/>
</dbReference>
<feature type="transmembrane region" description="Helical" evidence="7">
    <location>
        <begin position="170"/>
        <end position="189"/>
    </location>
</feature>
<dbReference type="OrthoDB" id="9813917at2"/>
<sequence>MTTTKEILTLTAEIGDAMLRNGAEIYRVEDSLVRILKAYNIENFDIYVLSNGIFASANEGLDDSCSIIRHTPLGDVNLRKISALNQLTRDICCKHCDVKTAWKRLDECLNSPSPDKRLLCFFCGLGCSCFTYLFGGTILDSIMAFVAGIFLEIFLLYCAHQKLSRFTKNVFASIVAMTLSLLPLLFGLKISYDKIVIGVIMPLVPGITFTTSIRDYYNGDYLSGTIHLIDALLTALCIAAGVGIVISIYQSINGGVPVL</sequence>
<dbReference type="AlphaFoldDB" id="A0A1H3KFM9"/>
<keyword evidence="4 7" id="KW-1133">Transmembrane helix</keyword>
<keyword evidence="2" id="KW-1003">Cell membrane</keyword>
<gene>
    <name evidence="9" type="ORF">SAMN02910414_01709</name>
</gene>
<evidence type="ECO:0000256" key="1">
    <source>
        <dbReference type="ARBA" id="ARBA00004651"/>
    </source>
</evidence>
<evidence type="ECO:0000256" key="4">
    <source>
        <dbReference type="ARBA" id="ARBA00022989"/>
    </source>
</evidence>
<dbReference type="GO" id="GO:0005886">
    <property type="term" value="C:plasma membrane"/>
    <property type="evidence" value="ECO:0007669"/>
    <property type="project" value="UniProtKB-SubCell"/>
</dbReference>
<keyword evidence="5 7" id="KW-0472">Membrane</keyword>
<dbReference type="Proteomes" id="UP000183918">
    <property type="component" value="Unassembled WGS sequence"/>
</dbReference>
<evidence type="ECO:0000256" key="6">
    <source>
        <dbReference type="ARBA" id="ARBA00034125"/>
    </source>
</evidence>
<dbReference type="eggNOG" id="COG2966">
    <property type="taxonomic scope" value="Bacteria"/>
</dbReference>
<dbReference type="RefSeq" id="WP_027422431.1">
    <property type="nucleotide sequence ID" value="NZ_FNPG01000020.1"/>
</dbReference>
<dbReference type="Pfam" id="PF06738">
    <property type="entry name" value="ThrE"/>
    <property type="match status" value="1"/>
</dbReference>
<feature type="transmembrane region" description="Helical" evidence="7">
    <location>
        <begin position="225"/>
        <end position="249"/>
    </location>
</feature>
<accession>A0A1H3KFM9</accession>
<feature type="transmembrane region" description="Helical" evidence="7">
    <location>
        <begin position="195"/>
        <end position="213"/>
    </location>
</feature>
<dbReference type="PANTHER" id="PTHR34390:SF2">
    <property type="entry name" value="SUCCINATE TRANSPORTER SUBUNIT YJJP-RELATED"/>
    <property type="match status" value="1"/>
</dbReference>
<name>A0A1H3KFM9_9FIRM</name>
<feature type="domain" description="Threonine/serine exporter-like N-terminal" evidence="8">
    <location>
        <begin position="11"/>
        <end position="248"/>
    </location>
</feature>
<dbReference type="GO" id="GO:0022857">
    <property type="term" value="F:transmembrane transporter activity"/>
    <property type="evidence" value="ECO:0007669"/>
    <property type="project" value="InterPro"/>
</dbReference>
<evidence type="ECO:0000256" key="7">
    <source>
        <dbReference type="SAM" id="Phobius"/>
    </source>
</evidence>
<evidence type="ECO:0000256" key="2">
    <source>
        <dbReference type="ARBA" id="ARBA00022475"/>
    </source>
</evidence>
<dbReference type="EMBL" id="FNPG01000020">
    <property type="protein sequence ID" value="SDY50850.1"/>
    <property type="molecule type" value="Genomic_DNA"/>
</dbReference>
<evidence type="ECO:0000259" key="8">
    <source>
        <dbReference type="Pfam" id="PF06738"/>
    </source>
</evidence>
<dbReference type="GO" id="GO:0015744">
    <property type="term" value="P:succinate transport"/>
    <property type="evidence" value="ECO:0007669"/>
    <property type="project" value="TreeGrafter"/>
</dbReference>
<keyword evidence="10" id="KW-1185">Reference proteome</keyword>
<evidence type="ECO:0000256" key="5">
    <source>
        <dbReference type="ARBA" id="ARBA00023136"/>
    </source>
</evidence>
<comment type="subcellular location">
    <subcellularLocation>
        <location evidence="1">Cell membrane</location>
        <topology evidence="1">Multi-pass membrane protein</topology>
    </subcellularLocation>
</comment>
<organism evidence="9 10">
    <name type="scientific">Lachnobacterium bovis DSM 14045</name>
    <dbReference type="NCBI Taxonomy" id="1122142"/>
    <lineage>
        <taxon>Bacteria</taxon>
        <taxon>Bacillati</taxon>
        <taxon>Bacillota</taxon>
        <taxon>Clostridia</taxon>
        <taxon>Lachnospirales</taxon>
        <taxon>Lachnospiraceae</taxon>
        <taxon>Lachnobacterium</taxon>
    </lineage>
</organism>
<feature type="transmembrane region" description="Helical" evidence="7">
    <location>
        <begin position="141"/>
        <end position="158"/>
    </location>
</feature>
<dbReference type="STRING" id="1122142.SAMN02910414_01709"/>
<evidence type="ECO:0000313" key="9">
    <source>
        <dbReference type="EMBL" id="SDY50850.1"/>
    </source>
</evidence>
<dbReference type="InterPro" id="IPR050539">
    <property type="entry name" value="ThrE_Dicarb/AminoAcid_Exp"/>
</dbReference>
<protein>
    <submittedName>
        <fullName evidence="9">Uncharacterized membrane protein YjjP, DUF1212 family</fullName>
    </submittedName>
</protein>
<keyword evidence="3 7" id="KW-0812">Transmembrane</keyword>
<evidence type="ECO:0000256" key="3">
    <source>
        <dbReference type="ARBA" id="ARBA00022692"/>
    </source>
</evidence>
<evidence type="ECO:0000313" key="10">
    <source>
        <dbReference type="Proteomes" id="UP000183918"/>
    </source>
</evidence>
<comment type="similarity">
    <text evidence="6">Belongs to the ThrE exporter (TC 2.A.79) family.</text>
</comment>
<proteinExistence type="inferred from homology"/>
<dbReference type="InterPro" id="IPR010619">
    <property type="entry name" value="ThrE-like_N"/>
</dbReference>